<feature type="region of interest" description="Disordered" evidence="1">
    <location>
        <begin position="1"/>
        <end position="73"/>
    </location>
</feature>
<dbReference type="Pfam" id="PF10346">
    <property type="entry name" value="Con-6"/>
    <property type="match status" value="1"/>
</dbReference>
<evidence type="ECO:0000256" key="1">
    <source>
        <dbReference type="SAM" id="MobiDB-lite"/>
    </source>
</evidence>
<comment type="caution">
    <text evidence="2">The sequence shown here is derived from an EMBL/GenBank/DDBJ whole genome shotgun (WGS) entry which is preliminary data.</text>
</comment>
<dbReference type="Proteomes" id="UP001172155">
    <property type="component" value="Unassembled WGS sequence"/>
</dbReference>
<name>A0AA40F3U1_9PEZI</name>
<sequence>MAPDLRADPPQRNIKQDAALEGANQTAEEVSNQARGHKANLSNPNTSEESKQNSKEALKELGGEKAFFSKDSK</sequence>
<gene>
    <name evidence="2" type="ORF">B0T18DRAFT_428503</name>
</gene>
<dbReference type="EMBL" id="JAUKUD010000003">
    <property type="protein sequence ID" value="KAK0750579.1"/>
    <property type="molecule type" value="Genomic_DNA"/>
</dbReference>
<dbReference type="InterPro" id="IPR018824">
    <property type="entry name" value="Conidiation-specific_6"/>
</dbReference>
<accession>A0AA40F3U1</accession>
<keyword evidence="3" id="KW-1185">Reference proteome</keyword>
<feature type="compositionally biased region" description="Basic and acidic residues" evidence="1">
    <location>
        <begin position="48"/>
        <end position="73"/>
    </location>
</feature>
<proteinExistence type="predicted"/>
<organism evidence="2 3">
    <name type="scientific">Schizothecium vesticola</name>
    <dbReference type="NCBI Taxonomy" id="314040"/>
    <lineage>
        <taxon>Eukaryota</taxon>
        <taxon>Fungi</taxon>
        <taxon>Dikarya</taxon>
        <taxon>Ascomycota</taxon>
        <taxon>Pezizomycotina</taxon>
        <taxon>Sordariomycetes</taxon>
        <taxon>Sordariomycetidae</taxon>
        <taxon>Sordariales</taxon>
        <taxon>Schizotheciaceae</taxon>
        <taxon>Schizothecium</taxon>
    </lineage>
</organism>
<evidence type="ECO:0000313" key="2">
    <source>
        <dbReference type="EMBL" id="KAK0750579.1"/>
    </source>
</evidence>
<feature type="compositionally biased region" description="Polar residues" evidence="1">
    <location>
        <begin position="23"/>
        <end position="47"/>
    </location>
</feature>
<protein>
    <recommendedName>
        <fullName evidence="4">Conidiation-specific protein 6</fullName>
    </recommendedName>
</protein>
<reference evidence="2" key="1">
    <citation type="submission" date="2023-06" db="EMBL/GenBank/DDBJ databases">
        <title>Genome-scale phylogeny and comparative genomics of the fungal order Sordariales.</title>
        <authorList>
            <consortium name="Lawrence Berkeley National Laboratory"/>
            <person name="Hensen N."/>
            <person name="Bonometti L."/>
            <person name="Westerberg I."/>
            <person name="Brannstrom I.O."/>
            <person name="Guillou S."/>
            <person name="Cros-Aarteil S."/>
            <person name="Calhoun S."/>
            <person name="Haridas S."/>
            <person name="Kuo A."/>
            <person name="Mondo S."/>
            <person name="Pangilinan J."/>
            <person name="Riley R."/>
            <person name="LaButti K."/>
            <person name="Andreopoulos B."/>
            <person name="Lipzen A."/>
            <person name="Chen C."/>
            <person name="Yanf M."/>
            <person name="Daum C."/>
            <person name="Ng V."/>
            <person name="Clum A."/>
            <person name="Steindorff A."/>
            <person name="Ohm R."/>
            <person name="Martin F."/>
            <person name="Silar P."/>
            <person name="Natvig D."/>
            <person name="Lalanne C."/>
            <person name="Gautier V."/>
            <person name="Ament-velasquez S.L."/>
            <person name="Kruys A."/>
            <person name="Hutchinson M.I."/>
            <person name="Powell A.J."/>
            <person name="Barry K."/>
            <person name="Miller A.N."/>
            <person name="Grigoriev I.V."/>
            <person name="Debuchy R."/>
            <person name="Gladieux P."/>
            <person name="Thoren M.H."/>
            <person name="Johannesson H."/>
        </authorList>
    </citation>
    <scope>NUCLEOTIDE SEQUENCE</scope>
    <source>
        <strain evidence="2">SMH3187-1</strain>
    </source>
</reference>
<evidence type="ECO:0008006" key="4">
    <source>
        <dbReference type="Google" id="ProtNLM"/>
    </source>
</evidence>
<evidence type="ECO:0000313" key="3">
    <source>
        <dbReference type="Proteomes" id="UP001172155"/>
    </source>
</evidence>
<dbReference type="AlphaFoldDB" id="A0AA40F3U1"/>